<name>A0A1G9AE95_9GAMM</name>
<dbReference type="STRING" id="658219.SAMN05216212_1975"/>
<dbReference type="Pfam" id="PF13778">
    <property type="entry name" value="DUF4174"/>
    <property type="match status" value="1"/>
</dbReference>
<feature type="region of interest" description="Disordered" evidence="2">
    <location>
        <begin position="135"/>
        <end position="155"/>
    </location>
</feature>
<protein>
    <recommendedName>
        <fullName evidence="4">DUF4174 domain-containing protein</fullName>
    </recommendedName>
</protein>
<dbReference type="Proteomes" id="UP000199305">
    <property type="component" value="Unassembled WGS sequence"/>
</dbReference>
<dbReference type="InterPro" id="IPR025232">
    <property type="entry name" value="DUF4174"/>
</dbReference>
<evidence type="ECO:0000259" key="4">
    <source>
        <dbReference type="Pfam" id="PF13778"/>
    </source>
</evidence>
<evidence type="ECO:0000256" key="1">
    <source>
        <dbReference type="ARBA" id="ARBA00022729"/>
    </source>
</evidence>
<keyword evidence="1 3" id="KW-0732">Signal</keyword>
<feature type="compositionally biased region" description="Basic and acidic residues" evidence="2">
    <location>
        <begin position="140"/>
        <end position="155"/>
    </location>
</feature>
<dbReference type="RefSeq" id="WP_175453075.1">
    <property type="nucleotide sequence ID" value="NZ_FNFH01000003.1"/>
</dbReference>
<evidence type="ECO:0000256" key="2">
    <source>
        <dbReference type="SAM" id="MobiDB-lite"/>
    </source>
</evidence>
<sequence>MNRLRLQTGALLALSLAAATAASAPPLNDLAPLVGEKRVLLIRGTPATAGYPQQLREARVGVAERDLVWFRLTPPAIASNYAGSLAPGFGEALAQRYFGDKNTDATVILIGKDGTVKAGYRKLDLEGLFDRIDSMPMRQQEMRQERTRQRQADAD</sequence>
<gene>
    <name evidence="5" type="ORF">SAMN05216212_1975</name>
</gene>
<feature type="signal peptide" evidence="3">
    <location>
        <begin position="1"/>
        <end position="24"/>
    </location>
</feature>
<evidence type="ECO:0000256" key="3">
    <source>
        <dbReference type="SAM" id="SignalP"/>
    </source>
</evidence>
<organism evidence="5 6">
    <name type="scientific">Microbulbifer yueqingensis</name>
    <dbReference type="NCBI Taxonomy" id="658219"/>
    <lineage>
        <taxon>Bacteria</taxon>
        <taxon>Pseudomonadati</taxon>
        <taxon>Pseudomonadota</taxon>
        <taxon>Gammaproteobacteria</taxon>
        <taxon>Cellvibrionales</taxon>
        <taxon>Microbulbiferaceae</taxon>
        <taxon>Microbulbifer</taxon>
    </lineage>
</organism>
<evidence type="ECO:0000313" key="6">
    <source>
        <dbReference type="Proteomes" id="UP000199305"/>
    </source>
</evidence>
<evidence type="ECO:0000313" key="5">
    <source>
        <dbReference type="EMBL" id="SDK25679.1"/>
    </source>
</evidence>
<keyword evidence="6" id="KW-1185">Reference proteome</keyword>
<dbReference type="AlphaFoldDB" id="A0A1G9AE95"/>
<accession>A0A1G9AE95</accession>
<proteinExistence type="predicted"/>
<reference evidence="6" key="1">
    <citation type="submission" date="2016-10" db="EMBL/GenBank/DDBJ databases">
        <authorList>
            <person name="Varghese N."/>
            <person name="Submissions S."/>
        </authorList>
    </citation>
    <scope>NUCLEOTIDE SEQUENCE [LARGE SCALE GENOMIC DNA]</scope>
    <source>
        <strain evidence="6">CGMCC 1.10658</strain>
    </source>
</reference>
<dbReference type="EMBL" id="FNFH01000003">
    <property type="protein sequence ID" value="SDK25679.1"/>
    <property type="molecule type" value="Genomic_DNA"/>
</dbReference>
<feature type="domain" description="DUF4174" evidence="4">
    <location>
        <begin position="30"/>
        <end position="141"/>
    </location>
</feature>
<feature type="chain" id="PRO_5011724493" description="DUF4174 domain-containing protein" evidence="3">
    <location>
        <begin position="25"/>
        <end position="155"/>
    </location>
</feature>